<evidence type="ECO:0000313" key="4">
    <source>
        <dbReference type="Proteomes" id="UP000185678"/>
    </source>
</evidence>
<evidence type="ECO:0000313" key="3">
    <source>
        <dbReference type="EMBL" id="SIS56199.1"/>
    </source>
</evidence>
<evidence type="ECO:0000256" key="1">
    <source>
        <dbReference type="SAM" id="MobiDB-lite"/>
    </source>
</evidence>
<feature type="transmembrane region" description="Helical" evidence="2">
    <location>
        <begin position="40"/>
        <end position="62"/>
    </location>
</feature>
<keyword evidence="4" id="KW-1185">Reference proteome</keyword>
<feature type="transmembrane region" description="Helical" evidence="2">
    <location>
        <begin position="15"/>
        <end position="34"/>
    </location>
</feature>
<protein>
    <submittedName>
        <fullName evidence="3">Uncharacterized protein</fullName>
    </submittedName>
</protein>
<reference evidence="3 4" key="1">
    <citation type="submission" date="2017-01" db="EMBL/GenBank/DDBJ databases">
        <authorList>
            <person name="Mah S.A."/>
            <person name="Swanson W.J."/>
            <person name="Moy G.W."/>
            <person name="Vacquier V.D."/>
        </authorList>
    </citation>
    <scope>NUCLEOTIDE SEQUENCE [LARGE SCALE GENOMIC DNA]</scope>
    <source>
        <strain evidence="3 4">DSM 11589</strain>
    </source>
</reference>
<dbReference type="STRING" id="80876.SAMN05421779_102592"/>
<dbReference type="Proteomes" id="UP000185678">
    <property type="component" value="Unassembled WGS sequence"/>
</dbReference>
<evidence type="ECO:0000256" key="2">
    <source>
        <dbReference type="SAM" id="Phobius"/>
    </source>
</evidence>
<sequence length="122" mass="13770">MRLYMRNDLGLTREVSTGISIFALFFGGLVFLVRGMPVHGLLWIVLSMFTSGLSNVVLMVLINRITAVHYLGQGYYPTGPGWDKAARKWNIILPAPPTPPRQIVRNGFGQTAGSRRRRRRRT</sequence>
<feature type="region of interest" description="Disordered" evidence="1">
    <location>
        <begin position="103"/>
        <end position="122"/>
    </location>
</feature>
<proteinExistence type="predicted"/>
<dbReference type="AlphaFoldDB" id="A0A1N7K3Q4"/>
<accession>A0A1N7K3Q4</accession>
<keyword evidence="2" id="KW-1133">Transmembrane helix</keyword>
<gene>
    <name evidence="3" type="ORF">SAMN05421779_102592</name>
</gene>
<keyword evidence="2" id="KW-0812">Transmembrane</keyword>
<name>A0A1N7K3Q4_9PROT</name>
<keyword evidence="2" id="KW-0472">Membrane</keyword>
<organism evidence="3 4">
    <name type="scientific">Insolitispirillum peregrinum</name>
    <dbReference type="NCBI Taxonomy" id="80876"/>
    <lineage>
        <taxon>Bacteria</taxon>
        <taxon>Pseudomonadati</taxon>
        <taxon>Pseudomonadota</taxon>
        <taxon>Alphaproteobacteria</taxon>
        <taxon>Rhodospirillales</taxon>
        <taxon>Novispirillaceae</taxon>
        <taxon>Insolitispirillum</taxon>
    </lineage>
</organism>
<dbReference type="EMBL" id="FTOA01000002">
    <property type="protein sequence ID" value="SIS56199.1"/>
    <property type="molecule type" value="Genomic_DNA"/>
</dbReference>